<dbReference type="EMBL" id="RBXP01000013">
    <property type="protein sequence ID" value="RKT59429.1"/>
    <property type="molecule type" value="Genomic_DNA"/>
</dbReference>
<keyword evidence="1" id="KW-0812">Transmembrane</keyword>
<name>A0A495WDK1_9RHOO</name>
<proteinExistence type="predicted"/>
<reference evidence="2 3" key="1">
    <citation type="submission" date="2018-10" db="EMBL/GenBank/DDBJ databases">
        <title>Genomic Encyclopedia of Type Strains, Phase IV (KMG-IV): sequencing the most valuable type-strain genomes for metagenomic binning, comparative biology and taxonomic classification.</title>
        <authorList>
            <person name="Goeker M."/>
        </authorList>
    </citation>
    <scope>NUCLEOTIDE SEQUENCE [LARGE SCALE GENOMIC DNA]</scope>
    <source>
        <strain evidence="2 3">DSM 23841</strain>
    </source>
</reference>
<keyword evidence="1" id="KW-0472">Membrane</keyword>
<protein>
    <submittedName>
        <fullName evidence="2">Uncharacterized protein</fullName>
    </submittedName>
</protein>
<evidence type="ECO:0000256" key="1">
    <source>
        <dbReference type="SAM" id="Phobius"/>
    </source>
</evidence>
<dbReference type="AlphaFoldDB" id="A0A495WDK1"/>
<feature type="transmembrane region" description="Helical" evidence="1">
    <location>
        <begin position="30"/>
        <end position="49"/>
    </location>
</feature>
<keyword evidence="3" id="KW-1185">Reference proteome</keyword>
<dbReference type="RefSeq" id="WP_121457669.1">
    <property type="nucleotide sequence ID" value="NZ_JAANMQ010000002.1"/>
</dbReference>
<dbReference type="Proteomes" id="UP000270626">
    <property type="component" value="Unassembled WGS sequence"/>
</dbReference>
<sequence>MSLPDDLPVSESLAVFLGVTGFQWLTEGRAGLLLPLSLAAASGIAILAIRRYRMRRKRQQH</sequence>
<comment type="caution">
    <text evidence="2">The sequence shown here is derived from an EMBL/GenBank/DDBJ whole genome shotgun (WGS) entry which is preliminary data.</text>
</comment>
<gene>
    <name evidence="2" type="ORF">DFR40_1316</name>
</gene>
<organism evidence="2 3">
    <name type="scientific">Azonexus fungiphilus</name>
    <dbReference type="NCBI Taxonomy" id="146940"/>
    <lineage>
        <taxon>Bacteria</taxon>
        <taxon>Pseudomonadati</taxon>
        <taxon>Pseudomonadota</taxon>
        <taxon>Betaproteobacteria</taxon>
        <taxon>Rhodocyclales</taxon>
        <taxon>Azonexaceae</taxon>
        <taxon>Azonexus</taxon>
    </lineage>
</organism>
<keyword evidence="1" id="KW-1133">Transmembrane helix</keyword>
<evidence type="ECO:0000313" key="2">
    <source>
        <dbReference type="EMBL" id="RKT59429.1"/>
    </source>
</evidence>
<accession>A0A495WDK1</accession>
<evidence type="ECO:0000313" key="3">
    <source>
        <dbReference type="Proteomes" id="UP000270626"/>
    </source>
</evidence>